<feature type="region of interest" description="Disordered" evidence="1">
    <location>
        <begin position="178"/>
        <end position="213"/>
    </location>
</feature>
<dbReference type="PANTHER" id="PTHR31226:SF1">
    <property type="entry name" value="TRANSMEMBRANE PROTEIN 117"/>
    <property type="match status" value="1"/>
</dbReference>
<feature type="transmembrane region" description="Helical" evidence="2">
    <location>
        <begin position="586"/>
        <end position="608"/>
    </location>
</feature>
<evidence type="ECO:0000313" key="3">
    <source>
        <dbReference type="EMBL" id="KDR19691.1"/>
    </source>
</evidence>
<evidence type="ECO:0000256" key="2">
    <source>
        <dbReference type="SAM" id="Phobius"/>
    </source>
</evidence>
<dbReference type="Pfam" id="PF15113">
    <property type="entry name" value="TMEM117"/>
    <property type="match status" value="1"/>
</dbReference>
<dbReference type="Proteomes" id="UP000027135">
    <property type="component" value="Unassembled WGS sequence"/>
</dbReference>
<feature type="region of interest" description="Disordered" evidence="1">
    <location>
        <begin position="17"/>
        <end position="41"/>
    </location>
</feature>
<keyword evidence="2" id="KW-1133">Transmembrane helix</keyword>
<feature type="transmembrane region" description="Helical" evidence="2">
    <location>
        <begin position="712"/>
        <end position="730"/>
    </location>
</feature>
<feature type="transmembrane region" description="Helical" evidence="2">
    <location>
        <begin position="543"/>
        <end position="565"/>
    </location>
</feature>
<dbReference type="AlphaFoldDB" id="A0A067RAC7"/>
<dbReference type="STRING" id="136037.A0A067RAC7"/>
<feature type="region of interest" description="Disordered" evidence="1">
    <location>
        <begin position="886"/>
        <end position="907"/>
    </location>
</feature>
<feature type="transmembrane region" description="Helical" evidence="2">
    <location>
        <begin position="767"/>
        <end position="784"/>
    </location>
</feature>
<evidence type="ECO:0000313" key="4">
    <source>
        <dbReference type="Proteomes" id="UP000027135"/>
    </source>
</evidence>
<protein>
    <recommendedName>
        <fullName evidence="5">Transmembrane protein 117</fullName>
    </recommendedName>
</protein>
<feature type="transmembrane region" description="Helical" evidence="2">
    <location>
        <begin position="628"/>
        <end position="650"/>
    </location>
</feature>
<gene>
    <name evidence="3" type="ORF">L798_05147</name>
</gene>
<dbReference type="OrthoDB" id="419441at2759"/>
<accession>A0A067RAC7</accession>
<keyword evidence="2" id="KW-0472">Membrane</keyword>
<sequence length="907" mass="102615">MASSTCVRKSLLSLSSWKHNNGGPSPSAVPPSKERSDSNASCQTTSALALATSNMVDFWNRVSQQMAYIDGSTGSPSLIDGGSTRSSLPNECLRDSLVPSADNRSSSLLDEQNLRSDSVLEEIYCERSASVLDDGNSHSVSLLDGGNDLISSSIREDVIGPLRSSDISHVEVKKPFKQRRPTEITSPLSYKSCSGSRHTATTCSLETSPTLSPTRLHRVHSSTLHRHINPQTTPHISFQKEASVVTGDQEKRSRNKPWYRRASSADKQPKNSASLDSNQTDEDQSAIWHHVFREVESVYAKDGERSETSYKNYFNDDDDYYYYDDDYAKDGMELELLQPTADSGSGKARPLGGTAVIPSSATSTSVVMETASIGGGRVTTRTRLRRYQQQFSFCAGDRRMSQPFDMYSCVTKKASSWEESEAVQRRRSVMMAISGMEHLHQVHLPTANCTLATSCPGTAGLLMLQPTSSELQLLDKRDLRYYFQHPYPRLFVTYFVIFCNFLLFAEDPISHSHTESDIPMVGNVFSFVLTKYPPEWRWSLIKVLMWLLAILCGMVLGKLIIHGYLCGRLLRLKMFRDDQGSWMTMFFTVIVSLYVFSHAYNLLLLVWYDNPLYQITSHMGVTNASVMKAAACGTWLGDLITALVVTDMMLQDNLYPQWASYFRQIWRRSNIPRIFIFWVGSVVATSVVVTLIVSDWISWDKLNRDFVATTEVSRAFLASFILVMDLLIVMQDWDFPHFTTTLHVNLPGFSVATLNWKYAEVDITGKWFNYGIIVLVMLLDLNMWKNQIFYNPKDFGQYTGPDDKIRTVNDRELLDTRNTSYWTWESRTHVNSETGLPYYEDDMQMNSRFMNYPLSVKWTAFIPSVIGMVLFVSLVSLYGRFPAHQPQGQTQNLSPCRGPRGKDPNSR</sequence>
<name>A0A067RAC7_ZOONE</name>
<dbReference type="InterPro" id="IPR029370">
    <property type="entry name" value="TMEM117"/>
</dbReference>
<organism evidence="3 4">
    <name type="scientific">Zootermopsis nevadensis</name>
    <name type="common">Dampwood termite</name>
    <dbReference type="NCBI Taxonomy" id="136037"/>
    <lineage>
        <taxon>Eukaryota</taxon>
        <taxon>Metazoa</taxon>
        <taxon>Ecdysozoa</taxon>
        <taxon>Arthropoda</taxon>
        <taxon>Hexapoda</taxon>
        <taxon>Insecta</taxon>
        <taxon>Pterygota</taxon>
        <taxon>Neoptera</taxon>
        <taxon>Polyneoptera</taxon>
        <taxon>Dictyoptera</taxon>
        <taxon>Blattodea</taxon>
        <taxon>Blattoidea</taxon>
        <taxon>Termitoidae</taxon>
        <taxon>Termopsidae</taxon>
        <taxon>Zootermopsis</taxon>
    </lineage>
</organism>
<evidence type="ECO:0000256" key="1">
    <source>
        <dbReference type="SAM" id="MobiDB-lite"/>
    </source>
</evidence>
<dbReference type="PANTHER" id="PTHR31226">
    <property type="entry name" value="TRANSMEMBRANE PROTEIN 117"/>
    <property type="match status" value="1"/>
</dbReference>
<keyword evidence="2" id="KW-0812">Transmembrane</keyword>
<dbReference type="InParanoid" id="A0A067RAC7"/>
<feature type="transmembrane region" description="Helical" evidence="2">
    <location>
        <begin position="671"/>
        <end position="692"/>
    </location>
</feature>
<dbReference type="GO" id="GO:0070059">
    <property type="term" value="P:intrinsic apoptotic signaling pathway in response to endoplasmic reticulum stress"/>
    <property type="evidence" value="ECO:0007669"/>
    <property type="project" value="TreeGrafter"/>
</dbReference>
<reference evidence="3 4" key="1">
    <citation type="journal article" date="2014" name="Nat. Commun.">
        <title>Molecular traces of alternative social organization in a termite genome.</title>
        <authorList>
            <person name="Terrapon N."/>
            <person name="Li C."/>
            <person name="Robertson H.M."/>
            <person name="Ji L."/>
            <person name="Meng X."/>
            <person name="Booth W."/>
            <person name="Chen Z."/>
            <person name="Childers C.P."/>
            <person name="Glastad K.M."/>
            <person name="Gokhale K."/>
            <person name="Gowin J."/>
            <person name="Gronenberg W."/>
            <person name="Hermansen R.A."/>
            <person name="Hu H."/>
            <person name="Hunt B.G."/>
            <person name="Huylmans A.K."/>
            <person name="Khalil S.M."/>
            <person name="Mitchell R.D."/>
            <person name="Munoz-Torres M.C."/>
            <person name="Mustard J.A."/>
            <person name="Pan H."/>
            <person name="Reese J.T."/>
            <person name="Scharf M.E."/>
            <person name="Sun F."/>
            <person name="Vogel H."/>
            <person name="Xiao J."/>
            <person name="Yang W."/>
            <person name="Yang Z."/>
            <person name="Yang Z."/>
            <person name="Zhou J."/>
            <person name="Zhu J."/>
            <person name="Brent C.S."/>
            <person name="Elsik C.G."/>
            <person name="Goodisman M.A."/>
            <person name="Liberles D.A."/>
            <person name="Roe R.M."/>
            <person name="Vargo E.L."/>
            <person name="Vilcinskas A."/>
            <person name="Wang J."/>
            <person name="Bornberg-Bauer E."/>
            <person name="Korb J."/>
            <person name="Zhang G."/>
            <person name="Liebig J."/>
        </authorList>
    </citation>
    <scope>NUCLEOTIDE SEQUENCE [LARGE SCALE GENOMIC DNA]</scope>
    <source>
        <tissue evidence="3">Whole organism</tissue>
    </source>
</reference>
<feature type="compositionally biased region" description="Polar residues" evidence="1">
    <location>
        <begin position="183"/>
        <end position="213"/>
    </location>
</feature>
<keyword evidence="4" id="KW-1185">Reference proteome</keyword>
<proteinExistence type="predicted"/>
<evidence type="ECO:0008006" key="5">
    <source>
        <dbReference type="Google" id="ProtNLM"/>
    </source>
</evidence>
<feature type="region of interest" description="Disordered" evidence="1">
    <location>
        <begin position="240"/>
        <end position="282"/>
    </location>
</feature>
<dbReference type="EMBL" id="KK852637">
    <property type="protein sequence ID" value="KDR19691.1"/>
    <property type="molecule type" value="Genomic_DNA"/>
</dbReference>
<feature type="transmembrane region" description="Helical" evidence="2">
    <location>
        <begin position="858"/>
        <end position="879"/>
    </location>
</feature>
<dbReference type="eggNOG" id="ENOG502QXR1">
    <property type="taxonomic scope" value="Eukaryota"/>
</dbReference>